<evidence type="ECO:0000313" key="4">
    <source>
        <dbReference type="Proteomes" id="UP000317369"/>
    </source>
</evidence>
<dbReference type="AlphaFoldDB" id="A0A517YXB4"/>
<organism evidence="3 4">
    <name type="scientific">Poriferisphaera corsica</name>
    <dbReference type="NCBI Taxonomy" id="2528020"/>
    <lineage>
        <taxon>Bacteria</taxon>
        <taxon>Pseudomonadati</taxon>
        <taxon>Planctomycetota</taxon>
        <taxon>Phycisphaerae</taxon>
        <taxon>Phycisphaerales</taxon>
        <taxon>Phycisphaeraceae</taxon>
        <taxon>Poriferisphaera</taxon>
    </lineage>
</organism>
<feature type="domain" description="PEGA" evidence="2">
    <location>
        <begin position="35"/>
        <end position="92"/>
    </location>
</feature>
<reference evidence="3 4" key="1">
    <citation type="submission" date="2019-02" db="EMBL/GenBank/DDBJ databases">
        <title>Deep-cultivation of Planctomycetes and their phenomic and genomic characterization uncovers novel biology.</title>
        <authorList>
            <person name="Wiegand S."/>
            <person name="Jogler M."/>
            <person name="Boedeker C."/>
            <person name="Pinto D."/>
            <person name="Vollmers J."/>
            <person name="Rivas-Marin E."/>
            <person name="Kohn T."/>
            <person name="Peeters S.H."/>
            <person name="Heuer A."/>
            <person name="Rast P."/>
            <person name="Oberbeckmann S."/>
            <person name="Bunk B."/>
            <person name="Jeske O."/>
            <person name="Meyerdierks A."/>
            <person name="Storesund J.E."/>
            <person name="Kallscheuer N."/>
            <person name="Luecker S."/>
            <person name="Lage O.M."/>
            <person name="Pohl T."/>
            <person name="Merkel B.J."/>
            <person name="Hornburger P."/>
            <person name="Mueller R.-W."/>
            <person name="Bruemmer F."/>
            <person name="Labrenz M."/>
            <person name="Spormann A.M."/>
            <person name="Op den Camp H."/>
            <person name="Overmann J."/>
            <person name="Amann R."/>
            <person name="Jetten M.S.M."/>
            <person name="Mascher T."/>
            <person name="Medema M.H."/>
            <person name="Devos D.P."/>
            <person name="Kaster A.-K."/>
            <person name="Ovreas L."/>
            <person name="Rohde M."/>
            <person name="Galperin M.Y."/>
            <person name="Jogler C."/>
        </authorList>
    </citation>
    <scope>NUCLEOTIDE SEQUENCE [LARGE SCALE GENOMIC DNA]</scope>
    <source>
        <strain evidence="3 4">KS4</strain>
    </source>
</reference>
<dbReference type="EMBL" id="CP036425">
    <property type="protein sequence ID" value="QDU34865.1"/>
    <property type="molecule type" value="Genomic_DNA"/>
</dbReference>
<dbReference type="InterPro" id="IPR013229">
    <property type="entry name" value="PEGA"/>
</dbReference>
<evidence type="ECO:0000313" key="3">
    <source>
        <dbReference type="EMBL" id="QDU34865.1"/>
    </source>
</evidence>
<keyword evidence="4" id="KW-1185">Reference proteome</keyword>
<sequence length="155" mass="16545" precursor="true">MINNRIFNWLAICFCAAILLLQTGCATIISGTTQDITISTEPSGAILNVNGMTLESPATVTLSRKNNHVVEVTKPGYQTTQVNIEKGLNGWVFGNIVFGGIIGGVVDIATGSINNLNPGDIHLNLAKSGMNSEVMVWDAKSLKAEAKKQKDLSKE</sequence>
<proteinExistence type="predicted"/>
<name>A0A517YXB4_9BACT</name>
<dbReference type="Pfam" id="PF08308">
    <property type="entry name" value="PEGA"/>
    <property type="match status" value="1"/>
</dbReference>
<evidence type="ECO:0000256" key="1">
    <source>
        <dbReference type="SAM" id="SignalP"/>
    </source>
</evidence>
<protein>
    <submittedName>
        <fullName evidence="3">PEGA domain protein</fullName>
    </submittedName>
</protein>
<dbReference type="OrthoDB" id="1524740at2"/>
<accession>A0A517YXB4</accession>
<keyword evidence="1" id="KW-0732">Signal</keyword>
<evidence type="ECO:0000259" key="2">
    <source>
        <dbReference type="Pfam" id="PF08308"/>
    </source>
</evidence>
<feature type="signal peptide" evidence="1">
    <location>
        <begin position="1"/>
        <end position="26"/>
    </location>
</feature>
<feature type="chain" id="PRO_5022009737" evidence="1">
    <location>
        <begin position="27"/>
        <end position="155"/>
    </location>
</feature>
<gene>
    <name evidence="3" type="ORF">KS4_29410</name>
</gene>
<dbReference type="KEGG" id="pcor:KS4_29410"/>
<dbReference type="RefSeq" id="WP_145079314.1">
    <property type="nucleotide sequence ID" value="NZ_CP036425.1"/>
</dbReference>
<dbReference type="Proteomes" id="UP000317369">
    <property type="component" value="Chromosome"/>
</dbReference>